<dbReference type="Gene3D" id="3.30.465.10">
    <property type="match status" value="1"/>
</dbReference>
<dbReference type="Gene3D" id="1.10.45.10">
    <property type="entry name" value="Vanillyl-alcohol Oxidase, Chain A, domain 4"/>
    <property type="match status" value="1"/>
</dbReference>
<evidence type="ECO:0000256" key="5">
    <source>
        <dbReference type="ARBA" id="ARBA00022827"/>
    </source>
</evidence>
<dbReference type="AlphaFoldDB" id="A0A1E3NE71"/>
<feature type="compositionally biased region" description="Basic and acidic residues" evidence="13">
    <location>
        <begin position="56"/>
        <end position="69"/>
    </location>
</feature>
<dbReference type="SUPFAM" id="SSF56176">
    <property type="entry name" value="FAD-binding/transporter-associated domain-like"/>
    <property type="match status" value="1"/>
</dbReference>
<evidence type="ECO:0000256" key="6">
    <source>
        <dbReference type="ARBA" id="ARBA00022946"/>
    </source>
</evidence>
<dbReference type="GO" id="GO:1903457">
    <property type="term" value="P:lactate catabolic process"/>
    <property type="evidence" value="ECO:0007669"/>
    <property type="project" value="TreeGrafter"/>
</dbReference>
<dbReference type="Proteomes" id="UP000094455">
    <property type="component" value="Unassembled WGS sequence"/>
</dbReference>
<keyword evidence="6" id="KW-0809">Transit peptide</keyword>
<dbReference type="PANTHER" id="PTHR11748">
    <property type="entry name" value="D-LACTATE DEHYDROGENASE"/>
    <property type="match status" value="1"/>
</dbReference>
<reference evidence="15 16" key="1">
    <citation type="journal article" date="2016" name="Proc. Natl. Acad. Sci. U.S.A.">
        <title>Comparative genomics of biotechnologically important yeasts.</title>
        <authorList>
            <person name="Riley R."/>
            <person name="Haridas S."/>
            <person name="Wolfe K.H."/>
            <person name="Lopes M.R."/>
            <person name="Hittinger C.T."/>
            <person name="Goeker M."/>
            <person name="Salamov A.A."/>
            <person name="Wisecaver J.H."/>
            <person name="Long T.M."/>
            <person name="Calvey C.H."/>
            <person name="Aerts A.L."/>
            <person name="Barry K.W."/>
            <person name="Choi C."/>
            <person name="Clum A."/>
            <person name="Coughlan A.Y."/>
            <person name="Deshpande S."/>
            <person name="Douglass A.P."/>
            <person name="Hanson S.J."/>
            <person name="Klenk H.-P."/>
            <person name="LaButti K.M."/>
            <person name="Lapidus A."/>
            <person name="Lindquist E.A."/>
            <person name="Lipzen A.M."/>
            <person name="Meier-Kolthoff J.P."/>
            <person name="Ohm R.A."/>
            <person name="Otillar R.P."/>
            <person name="Pangilinan J.L."/>
            <person name="Peng Y."/>
            <person name="Rokas A."/>
            <person name="Rosa C.A."/>
            <person name="Scheuner C."/>
            <person name="Sibirny A.A."/>
            <person name="Slot J.C."/>
            <person name="Stielow J.B."/>
            <person name="Sun H."/>
            <person name="Kurtzman C.P."/>
            <person name="Blackwell M."/>
            <person name="Grigoriev I.V."/>
            <person name="Jeffries T.W."/>
        </authorList>
    </citation>
    <scope>NUCLEOTIDE SEQUENCE [LARGE SCALE GENOMIC DNA]</scope>
    <source>
        <strain evidence="15 16">NRRL Y-2026</strain>
    </source>
</reference>
<evidence type="ECO:0000256" key="9">
    <source>
        <dbReference type="ARBA" id="ARBA00038897"/>
    </source>
</evidence>
<evidence type="ECO:0000259" key="14">
    <source>
        <dbReference type="PROSITE" id="PS51387"/>
    </source>
</evidence>
<comment type="catalytic activity">
    <reaction evidence="10">
        <text>(R)-lactate + 2 Fe(III)-[cytochrome c] = 2 Fe(II)-[cytochrome c] + pyruvate + 2 H(+)</text>
        <dbReference type="Rhea" id="RHEA:13521"/>
        <dbReference type="Rhea" id="RHEA-COMP:10350"/>
        <dbReference type="Rhea" id="RHEA-COMP:14399"/>
        <dbReference type="ChEBI" id="CHEBI:15361"/>
        <dbReference type="ChEBI" id="CHEBI:15378"/>
        <dbReference type="ChEBI" id="CHEBI:16004"/>
        <dbReference type="ChEBI" id="CHEBI:29033"/>
        <dbReference type="ChEBI" id="CHEBI:29034"/>
        <dbReference type="EC" id="1.1.2.4"/>
    </reaction>
</comment>
<dbReference type="Pfam" id="PF01565">
    <property type="entry name" value="FAD_binding_4"/>
    <property type="match status" value="1"/>
</dbReference>
<dbReference type="PANTHER" id="PTHR11748:SF111">
    <property type="entry name" value="D-LACTATE DEHYDROGENASE, MITOCHONDRIAL-RELATED"/>
    <property type="match status" value="1"/>
</dbReference>
<dbReference type="GO" id="GO:0071949">
    <property type="term" value="F:FAD binding"/>
    <property type="evidence" value="ECO:0007669"/>
    <property type="project" value="InterPro"/>
</dbReference>
<evidence type="ECO:0000256" key="12">
    <source>
        <dbReference type="ARBA" id="ARBA00083446"/>
    </source>
</evidence>
<evidence type="ECO:0000256" key="1">
    <source>
        <dbReference type="ARBA" id="ARBA00001974"/>
    </source>
</evidence>
<evidence type="ECO:0000256" key="13">
    <source>
        <dbReference type="SAM" id="MobiDB-lite"/>
    </source>
</evidence>
<dbReference type="EC" id="1.1.2.4" evidence="9"/>
<comment type="function">
    <text evidence="11">Catalyzes the stereospecific oxidation of D-lactate to pyruvate.</text>
</comment>
<dbReference type="PROSITE" id="PS51387">
    <property type="entry name" value="FAD_PCMH"/>
    <property type="match status" value="1"/>
</dbReference>
<name>A0A1E3NE71_9ASCO</name>
<feature type="domain" description="FAD-binding PCMH-type" evidence="14">
    <location>
        <begin position="162"/>
        <end position="339"/>
    </location>
</feature>
<dbReference type="OrthoDB" id="7786253at2759"/>
<comment type="cofactor">
    <cofactor evidence="1">
        <name>FAD</name>
        <dbReference type="ChEBI" id="CHEBI:57692"/>
    </cofactor>
</comment>
<keyword evidence="5" id="KW-0274">FAD</keyword>
<dbReference type="InterPro" id="IPR036318">
    <property type="entry name" value="FAD-bd_PCMH-like_sf"/>
</dbReference>
<gene>
    <name evidence="15" type="ORF">PICMEDRAFT_60555</name>
</gene>
<dbReference type="EMBL" id="KV454007">
    <property type="protein sequence ID" value="ODQ44431.1"/>
    <property type="molecule type" value="Genomic_DNA"/>
</dbReference>
<dbReference type="InterPro" id="IPR004113">
    <property type="entry name" value="FAD-bd_oxidored_4_C"/>
</dbReference>
<feature type="region of interest" description="Disordered" evidence="13">
    <location>
        <begin position="29"/>
        <end position="69"/>
    </location>
</feature>
<dbReference type="Gene3D" id="3.30.70.2740">
    <property type="match status" value="1"/>
</dbReference>
<keyword evidence="8" id="KW-0496">Mitochondrion</keyword>
<dbReference type="SUPFAM" id="SSF55103">
    <property type="entry name" value="FAD-linked oxidases, C-terminal domain"/>
    <property type="match status" value="1"/>
</dbReference>
<dbReference type="FunFam" id="3.30.465.10:FF:000038">
    <property type="entry name" value="D-lactate dehydrogenase"/>
    <property type="match status" value="1"/>
</dbReference>
<evidence type="ECO:0000313" key="16">
    <source>
        <dbReference type="Proteomes" id="UP000094455"/>
    </source>
</evidence>
<organism evidence="15 16">
    <name type="scientific">Pichia membranifaciens NRRL Y-2026</name>
    <dbReference type="NCBI Taxonomy" id="763406"/>
    <lineage>
        <taxon>Eukaryota</taxon>
        <taxon>Fungi</taxon>
        <taxon>Dikarya</taxon>
        <taxon>Ascomycota</taxon>
        <taxon>Saccharomycotina</taxon>
        <taxon>Pichiomycetes</taxon>
        <taxon>Pichiales</taxon>
        <taxon>Pichiaceae</taxon>
        <taxon>Pichia</taxon>
    </lineage>
</organism>
<dbReference type="FunFam" id="1.10.45.10:FF:000001">
    <property type="entry name" value="D-lactate dehydrogenase mitochondrial"/>
    <property type="match status" value="1"/>
</dbReference>
<keyword evidence="4" id="KW-0285">Flavoprotein</keyword>
<keyword evidence="16" id="KW-1185">Reference proteome</keyword>
<evidence type="ECO:0000256" key="7">
    <source>
        <dbReference type="ARBA" id="ARBA00023002"/>
    </source>
</evidence>
<evidence type="ECO:0000256" key="8">
    <source>
        <dbReference type="ARBA" id="ARBA00023128"/>
    </source>
</evidence>
<evidence type="ECO:0000256" key="3">
    <source>
        <dbReference type="ARBA" id="ARBA00008000"/>
    </source>
</evidence>
<dbReference type="GO" id="GO:0004458">
    <property type="term" value="F:D-lactate dehydrogenase (cytochrome) activity"/>
    <property type="evidence" value="ECO:0007669"/>
    <property type="project" value="UniProtKB-EC"/>
</dbReference>
<dbReference type="Pfam" id="PF02913">
    <property type="entry name" value="FAD-oxidase_C"/>
    <property type="match status" value="1"/>
</dbReference>
<dbReference type="RefSeq" id="XP_019015544.1">
    <property type="nucleotide sequence ID" value="XM_019163444.1"/>
</dbReference>
<evidence type="ECO:0000313" key="15">
    <source>
        <dbReference type="EMBL" id="ODQ44431.1"/>
    </source>
</evidence>
<dbReference type="STRING" id="763406.A0A1E3NE71"/>
<dbReference type="InterPro" id="IPR016166">
    <property type="entry name" value="FAD-bd_PCMH"/>
</dbReference>
<evidence type="ECO:0000256" key="10">
    <source>
        <dbReference type="ARBA" id="ARBA00051436"/>
    </source>
</evidence>
<keyword evidence="7" id="KW-0560">Oxidoreductase</keyword>
<comment type="subcellular location">
    <subcellularLocation>
        <location evidence="2">Mitochondrion</location>
    </subcellularLocation>
</comment>
<evidence type="ECO:0000256" key="2">
    <source>
        <dbReference type="ARBA" id="ARBA00004173"/>
    </source>
</evidence>
<dbReference type="InterPro" id="IPR016164">
    <property type="entry name" value="FAD-linked_Oxase-like_C"/>
</dbReference>
<evidence type="ECO:0000256" key="11">
    <source>
        <dbReference type="ARBA" id="ARBA00055809"/>
    </source>
</evidence>
<comment type="similarity">
    <text evidence="3">Belongs to the FAD-binding oxidoreductase/transferase type 4 family.</text>
</comment>
<proteinExistence type="inferred from homology"/>
<dbReference type="InterPro" id="IPR016171">
    <property type="entry name" value="Vanillyl_alc_oxidase_C-sub2"/>
</dbReference>
<sequence>MARSKLLSLWQLSRNAGVLGAGTRRFATSIPRGNLAKPGQLKKEPEPEPATSNGKGGEKKENGDKEKDGFGQSILANTAILVLGALVGTSWASFNLCKEPPEFLFPHTSTLPLASTLSPLYGDSKLVIEEVKGFLNEDQVSESKDEIDNHSDSFFSTDHPTPEEHPDAVIYPETTEQVSQIMQAAHKHHVPIVPFTGGTSLEGHYISTRRGICLDMSRMNKIVALHKEDLDIIVQPGVGWEDLRDYLQPLGLIFGPDPGPGAAIGGMCGTSCSGTNAARYGTMRENVVSLTVVLADGTIVKTRRRPRKTAAGYNLTNLFVGSEGTLGIVTEATLKLNVLPKFENVAVVSFPSMSDAADAVAKVVQSGVQFNAMELLDAQMMKFVNVSGNVTKKYDEKPTLMFKLGGNSDKVVNSITNDIKDICNECNCGKKNFRFASSDEEKEELWTARKVALWSTIDAGREVYGEDAQVWTTDVAVPISKLVQSLVDTRKILDDEKMMSSIVSHAGDGNYHTFIVYPKKDHDRVRQVVQHMVTRALELDGTVTGEHGVGIGKREYLREELGDVGVNVMRKLKFALDPLLILNPDKVIQIDPEEKRE</sequence>
<evidence type="ECO:0000256" key="4">
    <source>
        <dbReference type="ARBA" id="ARBA00022630"/>
    </source>
</evidence>
<accession>A0A1E3NE71</accession>
<dbReference type="GeneID" id="30180131"/>
<dbReference type="GO" id="GO:0005739">
    <property type="term" value="C:mitochondrion"/>
    <property type="evidence" value="ECO:0007669"/>
    <property type="project" value="UniProtKB-SubCell"/>
</dbReference>
<dbReference type="GO" id="GO:0008720">
    <property type="term" value="F:D-lactate dehydrogenase (NAD+) activity"/>
    <property type="evidence" value="ECO:0007669"/>
    <property type="project" value="TreeGrafter"/>
</dbReference>
<dbReference type="InterPro" id="IPR006094">
    <property type="entry name" value="Oxid_FAD_bind_N"/>
</dbReference>
<dbReference type="InterPro" id="IPR016169">
    <property type="entry name" value="FAD-bd_PCMH_sub2"/>
</dbReference>
<protein>
    <recommendedName>
        <fullName evidence="9">D-lactate dehydrogenase (cytochrome)</fullName>
        <ecNumber evidence="9">1.1.2.4</ecNumber>
    </recommendedName>
    <alternativeName>
        <fullName evidence="12">D-lactate ferricytochrome C oxidoreductase</fullName>
    </alternativeName>
</protein>
<dbReference type="FunFam" id="3.30.70.2740:FF:000001">
    <property type="entry name" value="D-lactate dehydrogenase mitochondrial"/>
    <property type="match status" value="1"/>
</dbReference>